<dbReference type="InterPro" id="IPR027417">
    <property type="entry name" value="P-loop_NTPase"/>
</dbReference>
<dbReference type="AlphaFoldDB" id="A0A974NNP1"/>
<dbReference type="InterPro" id="IPR002197">
    <property type="entry name" value="HTH_Fis"/>
</dbReference>
<keyword evidence="1" id="KW-0547">Nucleotide-binding</keyword>
<dbReference type="GO" id="GO:0006355">
    <property type="term" value="P:regulation of DNA-templated transcription"/>
    <property type="evidence" value="ECO:0007669"/>
    <property type="project" value="InterPro"/>
</dbReference>
<dbReference type="Pfam" id="PF00158">
    <property type="entry name" value="Sigma54_activat"/>
    <property type="match status" value="1"/>
</dbReference>
<dbReference type="PANTHER" id="PTHR32071">
    <property type="entry name" value="TRANSCRIPTIONAL REGULATORY PROTEIN"/>
    <property type="match status" value="1"/>
</dbReference>
<dbReference type="FunFam" id="3.40.50.300:FF:000006">
    <property type="entry name" value="DNA-binding transcriptional regulator NtrC"/>
    <property type="match status" value="1"/>
</dbReference>
<dbReference type="InterPro" id="IPR009057">
    <property type="entry name" value="Homeodomain-like_sf"/>
</dbReference>
<dbReference type="InterPro" id="IPR002078">
    <property type="entry name" value="Sigma_54_int"/>
</dbReference>
<dbReference type="Pfam" id="PF25601">
    <property type="entry name" value="AAA_lid_14"/>
    <property type="match status" value="1"/>
</dbReference>
<dbReference type="PROSITE" id="PS00688">
    <property type="entry name" value="SIGMA54_INTERACT_3"/>
    <property type="match status" value="1"/>
</dbReference>
<evidence type="ECO:0000256" key="1">
    <source>
        <dbReference type="ARBA" id="ARBA00022741"/>
    </source>
</evidence>
<dbReference type="InterPro" id="IPR025944">
    <property type="entry name" value="Sigma_54_int_dom_CS"/>
</dbReference>
<keyword evidence="2" id="KW-0067">ATP-binding</keyword>
<name>A0A974NNP1_PERPY</name>
<dbReference type="Gene3D" id="1.10.8.60">
    <property type="match status" value="1"/>
</dbReference>
<dbReference type="SUPFAM" id="SSF46689">
    <property type="entry name" value="Homeodomain-like"/>
    <property type="match status" value="1"/>
</dbReference>
<dbReference type="SUPFAM" id="SSF52540">
    <property type="entry name" value="P-loop containing nucleoside triphosphate hydrolases"/>
    <property type="match status" value="1"/>
</dbReference>
<dbReference type="PROSITE" id="PS50045">
    <property type="entry name" value="SIGMA54_INTERACT_4"/>
    <property type="match status" value="1"/>
</dbReference>
<evidence type="ECO:0000313" key="6">
    <source>
        <dbReference type="EMBL" id="QQT01187.1"/>
    </source>
</evidence>
<keyword evidence="3" id="KW-0805">Transcription regulation</keyword>
<protein>
    <submittedName>
        <fullName evidence="6">Sigma-54-dependent Fis family transcriptional regulator</fullName>
    </submittedName>
</protein>
<organism evidence="6 7">
    <name type="scientific">Peribacillus psychrosaccharolyticus</name>
    <name type="common">Bacillus psychrosaccharolyticus</name>
    <dbReference type="NCBI Taxonomy" id="1407"/>
    <lineage>
        <taxon>Bacteria</taxon>
        <taxon>Bacillati</taxon>
        <taxon>Bacillota</taxon>
        <taxon>Bacilli</taxon>
        <taxon>Bacillales</taxon>
        <taxon>Bacillaceae</taxon>
        <taxon>Peribacillus</taxon>
    </lineage>
</organism>
<dbReference type="PROSITE" id="PS00675">
    <property type="entry name" value="SIGMA54_INTERACT_1"/>
    <property type="match status" value="1"/>
</dbReference>
<dbReference type="InterPro" id="IPR058031">
    <property type="entry name" value="AAA_lid_NorR"/>
</dbReference>
<sequence>MKKALYLGRNYIEWGSLETDKNGKLVSACQDFCAHFSINESDWLGVAIKEIVQKVDWYHRKNVFFGVVFGYSCLVRIIESNQHYVYRVIVREDEIDVSEMISFMNSIDTTKMKKRTLPKKLYSFEEIIGVSQTIDQVKELGARIATSNSTVLLTGESGTGKELFAQAIHGLSSRKNNPFVAVNCAAIPAELFESELFGYEGGAFSGAKKEGKPGKIELAQHGTLFLDEISELPYPAQGKLLRVLQEREIERLGGTDSKSVDIRIITATNRDLKVLVHEGKFRQDLFYRLFVFDLKIPSLRQRKEDILPLAYSFIDVFNEKLGREVRYIDFKLQEWLLEYDWPGNVRELKAYIERGMNIVEGDTLNLDSLTIQINPSIPAEKQSTSLKPLDEEVRNAEIKAIRRALTETKGDRTQAAQLLNIHIASLYRKISKYNLKD</sequence>
<dbReference type="Pfam" id="PF02954">
    <property type="entry name" value="HTH_8"/>
    <property type="match status" value="1"/>
</dbReference>
<accession>A0A974NNP1</accession>
<keyword evidence="4" id="KW-0804">Transcription</keyword>
<proteinExistence type="predicted"/>
<reference evidence="6 7" key="1">
    <citation type="submission" date="2021-01" db="EMBL/GenBank/DDBJ databases">
        <title>FDA dAtabase for Regulatory Grade micrObial Sequences (FDA-ARGOS): Supporting development and validation of Infectious Disease Dx tests.</title>
        <authorList>
            <person name="Nelson B."/>
            <person name="Plummer A."/>
            <person name="Tallon L."/>
            <person name="Sadzewicz L."/>
            <person name="Zhao X."/>
            <person name="Boylan J."/>
            <person name="Ott S."/>
            <person name="Bowen H."/>
            <person name="Vavikolanu K."/>
            <person name="Mehta A."/>
            <person name="Aluvathingal J."/>
            <person name="Nadendla S."/>
            <person name="Myers T."/>
            <person name="Yan Y."/>
            <person name="Sichtig H."/>
        </authorList>
    </citation>
    <scope>NUCLEOTIDE SEQUENCE [LARGE SCALE GENOMIC DNA]</scope>
    <source>
        <strain evidence="6 7">FDAARGOS_1161</strain>
    </source>
</reference>
<dbReference type="SMART" id="SM00382">
    <property type="entry name" value="AAA"/>
    <property type="match status" value="1"/>
</dbReference>
<feature type="domain" description="Sigma-54 factor interaction" evidence="5">
    <location>
        <begin position="127"/>
        <end position="357"/>
    </location>
</feature>
<evidence type="ECO:0000259" key="5">
    <source>
        <dbReference type="PROSITE" id="PS50045"/>
    </source>
</evidence>
<dbReference type="PANTHER" id="PTHR32071:SF57">
    <property type="entry name" value="C4-DICARBOXYLATE TRANSPORT TRANSCRIPTIONAL REGULATORY PROTEIN DCTD"/>
    <property type="match status" value="1"/>
</dbReference>
<dbReference type="Gene3D" id="3.40.50.300">
    <property type="entry name" value="P-loop containing nucleotide triphosphate hydrolases"/>
    <property type="match status" value="1"/>
</dbReference>
<dbReference type="KEGG" id="ppsr:I6J18_04645"/>
<keyword evidence="7" id="KW-1185">Reference proteome</keyword>
<evidence type="ECO:0000256" key="4">
    <source>
        <dbReference type="ARBA" id="ARBA00023163"/>
    </source>
</evidence>
<dbReference type="GO" id="GO:0043565">
    <property type="term" value="F:sequence-specific DNA binding"/>
    <property type="evidence" value="ECO:0007669"/>
    <property type="project" value="InterPro"/>
</dbReference>
<gene>
    <name evidence="6" type="ORF">I6J18_04645</name>
</gene>
<dbReference type="EMBL" id="CP068053">
    <property type="protein sequence ID" value="QQT01187.1"/>
    <property type="molecule type" value="Genomic_DNA"/>
</dbReference>
<dbReference type="GO" id="GO:0005524">
    <property type="term" value="F:ATP binding"/>
    <property type="evidence" value="ECO:0007669"/>
    <property type="project" value="UniProtKB-KW"/>
</dbReference>
<dbReference type="CDD" id="cd00009">
    <property type="entry name" value="AAA"/>
    <property type="match status" value="1"/>
</dbReference>
<evidence type="ECO:0000256" key="2">
    <source>
        <dbReference type="ARBA" id="ARBA00022840"/>
    </source>
</evidence>
<dbReference type="RefSeq" id="WP_051387545.1">
    <property type="nucleotide sequence ID" value="NZ_CP068053.1"/>
</dbReference>
<dbReference type="Gene3D" id="1.10.10.60">
    <property type="entry name" value="Homeodomain-like"/>
    <property type="match status" value="1"/>
</dbReference>
<dbReference type="InterPro" id="IPR003593">
    <property type="entry name" value="AAA+_ATPase"/>
</dbReference>
<evidence type="ECO:0000313" key="7">
    <source>
        <dbReference type="Proteomes" id="UP000595254"/>
    </source>
</evidence>
<dbReference type="InterPro" id="IPR025662">
    <property type="entry name" value="Sigma_54_int_dom_ATP-bd_1"/>
</dbReference>
<dbReference type="PRINTS" id="PR01590">
    <property type="entry name" value="HTHFIS"/>
</dbReference>
<evidence type="ECO:0000256" key="3">
    <source>
        <dbReference type="ARBA" id="ARBA00023015"/>
    </source>
</evidence>
<dbReference type="Proteomes" id="UP000595254">
    <property type="component" value="Chromosome"/>
</dbReference>